<proteinExistence type="predicted"/>
<comment type="caution">
    <text evidence="1">The sequence shown here is derived from an EMBL/GenBank/DDBJ whole genome shotgun (WGS) entry which is preliminary data.</text>
</comment>
<protein>
    <submittedName>
        <fullName evidence="1">Uncharacterized protein</fullName>
    </submittedName>
</protein>
<name>A0AA38HYG1_9CUCU</name>
<dbReference type="AlphaFoldDB" id="A0AA38HYG1"/>
<gene>
    <name evidence="1" type="ORF">Zmor_024383</name>
</gene>
<evidence type="ECO:0000313" key="1">
    <source>
        <dbReference type="EMBL" id="KAJ3646813.1"/>
    </source>
</evidence>
<dbReference type="Proteomes" id="UP001168821">
    <property type="component" value="Unassembled WGS sequence"/>
</dbReference>
<accession>A0AA38HYG1</accession>
<sequence>MNHTSPLLIDNSCVVEDLTTAIKDNNLDELKNMYTKVLNRIKNQDGFTQSVNKPTFIYTQILTQLNSRREIFDYLLQFQDEDDLEFRNMRCQTALACALTRNNKIDD</sequence>
<organism evidence="1 2">
    <name type="scientific">Zophobas morio</name>
    <dbReference type="NCBI Taxonomy" id="2755281"/>
    <lineage>
        <taxon>Eukaryota</taxon>
        <taxon>Metazoa</taxon>
        <taxon>Ecdysozoa</taxon>
        <taxon>Arthropoda</taxon>
        <taxon>Hexapoda</taxon>
        <taxon>Insecta</taxon>
        <taxon>Pterygota</taxon>
        <taxon>Neoptera</taxon>
        <taxon>Endopterygota</taxon>
        <taxon>Coleoptera</taxon>
        <taxon>Polyphaga</taxon>
        <taxon>Cucujiformia</taxon>
        <taxon>Tenebrionidae</taxon>
        <taxon>Zophobas</taxon>
    </lineage>
</organism>
<evidence type="ECO:0000313" key="2">
    <source>
        <dbReference type="Proteomes" id="UP001168821"/>
    </source>
</evidence>
<keyword evidence="2" id="KW-1185">Reference proteome</keyword>
<dbReference type="EMBL" id="JALNTZ010000007">
    <property type="protein sequence ID" value="KAJ3646813.1"/>
    <property type="molecule type" value="Genomic_DNA"/>
</dbReference>
<reference evidence="1" key="1">
    <citation type="journal article" date="2023" name="G3 (Bethesda)">
        <title>Whole genome assemblies of Zophobas morio and Tenebrio molitor.</title>
        <authorList>
            <person name="Kaur S."/>
            <person name="Stinson S.A."/>
            <person name="diCenzo G.C."/>
        </authorList>
    </citation>
    <scope>NUCLEOTIDE SEQUENCE</scope>
    <source>
        <strain evidence="1">QUZm001</strain>
    </source>
</reference>